<feature type="chain" id="PRO_5009108419" evidence="1">
    <location>
        <begin position="27"/>
        <end position="151"/>
    </location>
</feature>
<proteinExistence type="predicted"/>
<dbReference type="AlphaFoldDB" id="A0A1D8IR80"/>
<organism evidence="2 3">
    <name type="scientific">Acidihalobacter yilgarnensis</name>
    <dbReference type="NCBI Taxonomy" id="2819280"/>
    <lineage>
        <taxon>Bacteria</taxon>
        <taxon>Pseudomonadati</taxon>
        <taxon>Pseudomonadota</taxon>
        <taxon>Gammaproteobacteria</taxon>
        <taxon>Chromatiales</taxon>
        <taxon>Ectothiorhodospiraceae</taxon>
        <taxon>Acidihalobacter</taxon>
    </lineage>
</organism>
<dbReference type="PROSITE" id="PS51257">
    <property type="entry name" value="PROKAR_LIPOPROTEIN"/>
    <property type="match status" value="1"/>
</dbReference>
<name>A0A1D8IR80_9GAMM</name>
<keyword evidence="1" id="KW-0732">Signal</keyword>
<gene>
    <name evidence="2" type="ORF">BI364_14475</name>
</gene>
<dbReference type="KEGG" id="aprs:BI364_14475"/>
<dbReference type="RefSeq" id="WP_070079352.1">
    <property type="nucleotide sequence ID" value="NZ_CP017415.1"/>
</dbReference>
<reference evidence="3" key="1">
    <citation type="submission" date="2016-09" db="EMBL/GenBank/DDBJ databases">
        <title>Acidihalobacter prosperus F5.</title>
        <authorList>
            <person name="Khaleque H.N."/>
            <person name="Ramsay J.P."/>
            <person name="Kaksonen A.H."/>
            <person name="Boxall N.J."/>
            <person name="Watkin E.L.J."/>
        </authorList>
    </citation>
    <scope>NUCLEOTIDE SEQUENCE [LARGE SCALE GENOMIC DNA]</scope>
    <source>
        <strain evidence="3">F5</strain>
    </source>
</reference>
<protein>
    <submittedName>
        <fullName evidence="2">Uncharacterized protein</fullName>
    </submittedName>
</protein>
<evidence type="ECO:0000313" key="2">
    <source>
        <dbReference type="EMBL" id="AOU98999.1"/>
    </source>
</evidence>
<keyword evidence="3" id="KW-1185">Reference proteome</keyword>
<dbReference type="Proteomes" id="UP000095401">
    <property type="component" value="Chromosome"/>
</dbReference>
<feature type="signal peptide" evidence="1">
    <location>
        <begin position="1"/>
        <end position="26"/>
    </location>
</feature>
<sequence>MDGGRNSVLVTGLLLYVLLAAGCVQAAEAATLVLTPPTGCNPSAVTGCTVMGAGYRATLKFGSSPRTLTPLVLSLKSDPAPIHAEVQFIMKGMNMGDNRFAFRSEGYGAAKVWVARAMIPACASGRADWIAVVILAYPKRQVEMRVPFTTP</sequence>
<dbReference type="EMBL" id="CP017415">
    <property type="protein sequence ID" value="AOU98999.1"/>
    <property type="molecule type" value="Genomic_DNA"/>
</dbReference>
<evidence type="ECO:0000313" key="3">
    <source>
        <dbReference type="Proteomes" id="UP000095401"/>
    </source>
</evidence>
<evidence type="ECO:0000256" key="1">
    <source>
        <dbReference type="SAM" id="SignalP"/>
    </source>
</evidence>
<accession>A0A1D8IR80</accession>